<dbReference type="AlphaFoldDB" id="A0A0N5C9Y9"/>
<reference evidence="3" key="1">
    <citation type="submission" date="2017-02" db="UniProtKB">
        <authorList>
            <consortium name="WormBaseParasite"/>
        </authorList>
    </citation>
    <scope>IDENTIFICATION</scope>
</reference>
<evidence type="ECO:0000313" key="3">
    <source>
        <dbReference type="WBParaSite" id="SPAL_0001471600.1"/>
    </source>
</evidence>
<name>A0A0N5C9Y9_STREA</name>
<evidence type="ECO:0000313" key="2">
    <source>
        <dbReference type="Proteomes" id="UP000046392"/>
    </source>
</evidence>
<dbReference type="Proteomes" id="UP000046392">
    <property type="component" value="Unplaced"/>
</dbReference>
<protein>
    <submittedName>
        <fullName evidence="3">Uncharacterized protein</fullName>
    </submittedName>
</protein>
<accession>A0A0N5C9Y9</accession>
<proteinExistence type="predicted"/>
<dbReference type="WBParaSite" id="SPAL_0001471600.1">
    <property type="protein sequence ID" value="SPAL_0001471600.1"/>
    <property type="gene ID" value="SPAL_0001471600"/>
</dbReference>
<organism evidence="2 3">
    <name type="scientific">Strongyloides papillosus</name>
    <name type="common">Intestinal threadworm</name>
    <dbReference type="NCBI Taxonomy" id="174720"/>
    <lineage>
        <taxon>Eukaryota</taxon>
        <taxon>Metazoa</taxon>
        <taxon>Ecdysozoa</taxon>
        <taxon>Nematoda</taxon>
        <taxon>Chromadorea</taxon>
        <taxon>Rhabditida</taxon>
        <taxon>Tylenchina</taxon>
        <taxon>Panagrolaimomorpha</taxon>
        <taxon>Strongyloidoidea</taxon>
        <taxon>Strongyloididae</taxon>
        <taxon>Strongyloides</taxon>
    </lineage>
</organism>
<evidence type="ECO:0000256" key="1">
    <source>
        <dbReference type="SAM" id="Coils"/>
    </source>
</evidence>
<keyword evidence="1" id="KW-0175">Coiled coil</keyword>
<sequence>MINNNIDTLEDPKNFNFIWKLLNFREKYQEVVNNVNLLQSSLKMTKESYVMLFKEQIEKLKNIKISCSKEIIDKIVKEEKKKVDGMFLTINQTTTAEDAKRSCNELKCHVIKVTAIEKNDNCPLSEKIRMSCSLIDKNLWKDNYEIIEACICQWLELRKKWYKSVVMYEKDIIRINEDGQNFLVNYYKEYFQKQRLKYTKRIQDRFGLFGMNYKENMNKMMIKWKNEKKIWQKKIDKLVNQRVELSIYLSELPYNSSVELFNIEKEIVELKKKISLLKIKNSHQYHKKSC</sequence>
<keyword evidence="2" id="KW-1185">Reference proteome</keyword>
<feature type="coiled-coil region" evidence="1">
    <location>
        <begin position="221"/>
        <end position="280"/>
    </location>
</feature>